<organism evidence="9 10">
    <name type="scientific">Mangrovibacterium diazotrophicum</name>
    <dbReference type="NCBI Taxonomy" id="1261403"/>
    <lineage>
        <taxon>Bacteria</taxon>
        <taxon>Pseudomonadati</taxon>
        <taxon>Bacteroidota</taxon>
        <taxon>Bacteroidia</taxon>
        <taxon>Marinilabiliales</taxon>
        <taxon>Prolixibacteraceae</taxon>
        <taxon>Mangrovibacterium</taxon>
    </lineage>
</organism>
<keyword evidence="5" id="KW-0949">S-adenosyl-L-methionine</keyword>
<dbReference type="EMBL" id="RAPN01000006">
    <property type="protein sequence ID" value="RKD85059.1"/>
    <property type="molecule type" value="Genomic_DNA"/>
</dbReference>
<dbReference type="NCBIfam" id="TIGR01469">
    <property type="entry name" value="cobA_cysG_Cterm"/>
    <property type="match status" value="1"/>
</dbReference>
<gene>
    <name evidence="9" type="ORF">BC643_4578</name>
</gene>
<reference evidence="9 10" key="1">
    <citation type="submission" date="2018-09" db="EMBL/GenBank/DDBJ databases">
        <title>Genomic Encyclopedia of Archaeal and Bacterial Type Strains, Phase II (KMG-II): from individual species to whole genera.</title>
        <authorList>
            <person name="Goeker M."/>
        </authorList>
    </citation>
    <scope>NUCLEOTIDE SEQUENCE [LARGE SCALE GENOMIC DNA]</scope>
    <source>
        <strain evidence="9 10">DSM 27148</strain>
    </source>
</reference>
<evidence type="ECO:0000259" key="8">
    <source>
        <dbReference type="Pfam" id="PF00590"/>
    </source>
</evidence>
<dbReference type="InterPro" id="IPR003043">
    <property type="entry name" value="Uropor_MeTrfase_CS"/>
</dbReference>
<evidence type="ECO:0000256" key="6">
    <source>
        <dbReference type="ARBA" id="ARBA00023244"/>
    </source>
</evidence>
<dbReference type="CDD" id="cd11642">
    <property type="entry name" value="SUMT"/>
    <property type="match status" value="1"/>
</dbReference>
<dbReference type="InterPro" id="IPR050161">
    <property type="entry name" value="Siro_Cobalamin_biosynth"/>
</dbReference>
<dbReference type="EC" id="2.1.1.107" evidence="2"/>
<comment type="caution">
    <text evidence="9">The sequence shown here is derived from an EMBL/GenBank/DDBJ whole genome shotgun (WGS) entry which is preliminary data.</text>
</comment>
<dbReference type="PANTHER" id="PTHR45790">
    <property type="entry name" value="SIROHEME SYNTHASE-RELATED"/>
    <property type="match status" value="1"/>
</dbReference>
<evidence type="ECO:0000256" key="7">
    <source>
        <dbReference type="ARBA" id="ARBA00025705"/>
    </source>
</evidence>
<keyword evidence="10" id="KW-1185">Reference proteome</keyword>
<dbReference type="InterPro" id="IPR035996">
    <property type="entry name" value="4pyrrol_Methylase_sf"/>
</dbReference>
<dbReference type="Proteomes" id="UP000283387">
    <property type="component" value="Unassembled WGS sequence"/>
</dbReference>
<name>A0A419VU86_9BACT</name>
<dbReference type="GO" id="GO:0032259">
    <property type="term" value="P:methylation"/>
    <property type="evidence" value="ECO:0007669"/>
    <property type="project" value="UniProtKB-KW"/>
</dbReference>
<dbReference type="FunFam" id="3.40.1010.10:FF:000001">
    <property type="entry name" value="Siroheme synthase"/>
    <property type="match status" value="1"/>
</dbReference>
<evidence type="ECO:0000256" key="1">
    <source>
        <dbReference type="ARBA" id="ARBA00005879"/>
    </source>
</evidence>
<evidence type="ECO:0000313" key="10">
    <source>
        <dbReference type="Proteomes" id="UP000283387"/>
    </source>
</evidence>
<sequence length="246" mass="26422">MTTTHLISIVGAGPGDPELLTVKAHKRLSEADAVLYDALHGYDILKLAREDAEMIYAGKFQGDGQCQAKRQDDIHLKMAELAALGKKVVRLKAGDPMVFGRGAEEIRFCKQQGLTYEVIPGITAGVAAAGLLEVPITERQKSPMVLFYTGHRTDDSLSNIESVIEVLKAGGTVTVYMGFKNIGLLAGSIIEAGLDPQMPVQVMSHVGQEAQSLLSCTISNVEQCILEKKPSTPAVLFIGKYADPIV</sequence>
<dbReference type="GO" id="GO:0019354">
    <property type="term" value="P:siroheme biosynthetic process"/>
    <property type="evidence" value="ECO:0007669"/>
    <property type="project" value="InterPro"/>
</dbReference>
<dbReference type="RefSeq" id="WP_120275700.1">
    <property type="nucleotide sequence ID" value="NZ_RAPN01000006.1"/>
</dbReference>
<dbReference type="SUPFAM" id="SSF53790">
    <property type="entry name" value="Tetrapyrrole methylase"/>
    <property type="match status" value="1"/>
</dbReference>
<dbReference type="Pfam" id="PF00590">
    <property type="entry name" value="TP_methylase"/>
    <property type="match status" value="1"/>
</dbReference>
<dbReference type="PROSITE" id="PS00839">
    <property type="entry name" value="SUMT_1"/>
    <property type="match status" value="1"/>
</dbReference>
<dbReference type="InterPro" id="IPR014777">
    <property type="entry name" value="4pyrrole_Mease_sub1"/>
</dbReference>
<dbReference type="PANTHER" id="PTHR45790:SF3">
    <property type="entry name" value="S-ADENOSYL-L-METHIONINE-DEPENDENT UROPORPHYRINOGEN III METHYLTRANSFERASE, CHLOROPLASTIC"/>
    <property type="match status" value="1"/>
</dbReference>
<dbReference type="InterPro" id="IPR006366">
    <property type="entry name" value="CobA/CysG_C"/>
</dbReference>
<proteinExistence type="inferred from homology"/>
<dbReference type="InterPro" id="IPR014776">
    <property type="entry name" value="4pyrrole_Mease_sub2"/>
</dbReference>
<evidence type="ECO:0000256" key="3">
    <source>
        <dbReference type="ARBA" id="ARBA00022603"/>
    </source>
</evidence>
<protein>
    <recommendedName>
        <fullName evidence="2">uroporphyrinogen-III C-methyltransferase</fullName>
        <ecNumber evidence="2">2.1.1.107</ecNumber>
    </recommendedName>
</protein>
<evidence type="ECO:0000256" key="2">
    <source>
        <dbReference type="ARBA" id="ARBA00012162"/>
    </source>
</evidence>
<keyword evidence="6" id="KW-0627">Porphyrin biosynthesis</keyword>
<dbReference type="NCBIfam" id="NF004790">
    <property type="entry name" value="PRK06136.1"/>
    <property type="match status" value="1"/>
</dbReference>
<dbReference type="InterPro" id="IPR000878">
    <property type="entry name" value="4pyrrol_Mease"/>
</dbReference>
<accession>A0A419VU86</accession>
<comment type="pathway">
    <text evidence="7">Porphyrin-containing compound metabolism; siroheme biosynthesis; precorrin-2 from uroporphyrinogen III: step 1/1.</text>
</comment>
<comment type="similarity">
    <text evidence="1">Belongs to the precorrin methyltransferase family.</text>
</comment>
<dbReference type="Gene3D" id="3.30.950.10">
    <property type="entry name" value="Methyltransferase, Cobalt-precorrin-4 Transmethylase, Domain 2"/>
    <property type="match status" value="1"/>
</dbReference>
<dbReference type="GO" id="GO:0004851">
    <property type="term" value="F:uroporphyrin-III C-methyltransferase activity"/>
    <property type="evidence" value="ECO:0007669"/>
    <property type="project" value="UniProtKB-EC"/>
</dbReference>
<dbReference type="AlphaFoldDB" id="A0A419VU86"/>
<evidence type="ECO:0000256" key="5">
    <source>
        <dbReference type="ARBA" id="ARBA00022691"/>
    </source>
</evidence>
<feature type="domain" description="Tetrapyrrole methylase" evidence="8">
    <location>
        <begin position="7"/>
        <end position="221"/>
    </location>
</feature>
<dbReference type="Gene3D" id="3.40.1010.10">
    <property type="entry name" value="Cobalt-precorrin-4 Transmethylase, Domain 1"/>
    <property type="match status" value="1"/>
</dbReference>
<evidence type="ECO:0000313" key="9">
    <source>
        <dbReference type="EMBL" id="RKD85059.1"/>
    </source>
</evidence>
<dbReference type="OrthoDB" id="9815856at2"/>
<keyword evidence="3 9" id="KW-0489">Methyltransferase</keyword>
<evidence type="ECO:0000256" key="4">
    <source>
        <dbReference type="ARBA" id="ARBA00022679"/>
    </source>
</evidence>
<keyword evidence="4 9" id="KW-0808">Transferase</keyword>